<dbReference type="CDD" id="cd04496">
    <property type="entry name" value="SSB_OBF"/>
    <property type="match status" value="1"/>
</dbReference>
<comment type="caution">
    <text evidence="3">The sequence shown here is derived from an EMBL/GenBank/DDBJ whole genome shotgun (WGS) entry which is preliminary data.</text>
</comment>
<dbReference type="EMBL" id="JAVRIF010000004">
    <property type="protein sequence ID" value="MDT0603828.1"/>
    <property type="molecule type" value="Genomic_DNA"/>
</dbReference>
<evidence type="ECO:0000313" key="3">
    <source>
        <dbReference type="EMBL" id="MDT0603828.1"/>
    </source>
</evidence>
<protein>
    <submittedName>
        <fullName evidence="3">Single-stranded DNA-binding protein</fullName>
    </submittedName>
</protein>
<reference evidence="3 4" key="1">
    <citation type="submission" date="2023-09" db="EMBL/GenBank/DDBJ databases">
        <authorList>
            <person name="Rey-Velasco X."/>
        </authorList>
    </citation>
    <scope>NUCLEOTIDE SEQUENCE [LARGE SCALE GENOMIC DNA]</scope>
    <source>
        <strain evidence="3 4">W431</strain>
    </source>
</reference>
<evidence type="ECO:0000256" key="2">
    <source>
        <dbReference type="PROSITE-ProRule" id="PRU00252"/>
    </source>
</evidence>
<evidence type="ECO:0000313" key="4">
    <source>
        <dbReference type="Proteomes" id="UP001266357"/>
    </source>
</evidence>
<proteinExistence type="predicted"/>
<accession>A0ABU3A1R9</accession>
<name>A0ABU3A1R9_9GAMM</name>
<dbReference type="Proteomes" id="UP001266357">
    <property type="component" value="Unassembled WGS sequence"/>
</dbReference>
<dbReference type="InterPro" id="IPR012340">
    <property type="entry name" value="NA-bd_OB-fold"/>
</dbReference>
<dbReference type="InterPro" id="IPR000424">
    <property type="entry name" value="Primosome_PriB/ssb"/>
</dbReference>
<dbReference type="PROSITE" id="PS50935">
    <property type="entry name" value="SSB"/>
    <property type="match status" value="2"/>
</dbReference>
<evidence type="ECO:0000256" key="1">
    <source>
        <dbReference type="ARBA" id="ARBA00023125"/>
    </source>
</evidence>
<sequence length="217" mass="24913">MQSELPQNHLCNITLLGNLVNKPEIRYQVNPVIAIAEFVVATHLKWFDKRTNQFKEWTHYHTIKMIGDVVERSLLQAEKGDVILVQGHMVNSKKTNRELIHATYAHRYPKGYSRSINQLQCSGKISSEIKLVNTENNKQLAELRLAINFYSFSPVTQELRSISVERTVHVWGKQAAYLKDNANVDDELIINGRLSYLKDATKSQLIDAQDVILQKIN</sequence>
<keyword evidence="1 2" id="KW-0238">DNA-binding</keyword>
<dbReference type="SUPFAM" id="SSF50249">
    <property type="entry name" value="Nucleic acid-binding proteins"/>
    <property type="match status" value="2"/>
</dbReference>
<keyword evidence="4" id="KW-1185">Reference proteome</keyword>
<dbReference type="GO" id="GO:0003677">
    <property type="term" value="F:DNA binding"/>
    <property type="evidence" value="ECO:0007669"/>
    <property type="project" value="UniProtKB-KW"/>
</dbReference>
<dbReference type="Gene3D" id="2.40.50.140">
    <property type="entry name" value="Nucleic acid-binding proteins"/>
    <property type="match status" value="2"/>
</dbReference>
<gene>
    <name evidence="3" type="ORF">RM573_09500</name>
</gene>
<organism evidence="3 4">
    <name type="scientific">Thalassotalea castellviae</name>
    <dbReference type="NCBI Taxonomy" id="3075612"/>
    <lineage>
        <taxon>Bacteria</taxon>
        <taxon>Pseudomonadati</taxon>
        <taxon>Pseudomonadota</taxon>
        <taxon>Gammaproteobacteria</taxon>
        <taxon>Alteromonadales</taxon>
        <taxon>Colwelliaceae</taxon>
        <taxon>Thalassotalea</taxon>
    </lineage>
</organism>
<dbReference type="Pfam" id="PF00436">
    <property type="entry name" value="SSB"/>
    <property type="match status" value="2"/>
</dbReference>
<dbReference type="RefSeq" id="WP_311580806.1">
    <property type="nucleotide sequence ID" value="NZ_JAVRIF010000004.1"/>
</dbReference>